<dbReference type="HOGENOM" id="CLU_1211476_0_0_1"/>
<feature type="region of interest" description="Disordered" evidence="1">
    <location>
        <begin position="60"/>
        <end position="87"/>
    </location>
</feature>
<feature type="compositionally biased region" description="Low complexity" evidence="1">
    <location>
        <begin position="114"/>
        <end position="127"/>
    </location>
</feature>
<feature type="region of interest" description="Disordered" evidence="1">
    <location>
        <begin position="109"/>
        <end position="128"/>
    </location>
</feature>
<dbReference type="Gramene" id="ORUFI01G15410.1">
    <property type="protein sequence ID" value="ORUFI01G15410.1"/>
    <property type="gene ID" value="ORUFI01G15410"/>
</dbReference>
<evidence type="ECO:0000313" key="3">
    <source>
        <dbReference type="Proteomes" id="UP000008022"/>
    </source>
</evidence>
<feature type="region of interest" description="Disordered" evidence="1">
    <location>
        <begin position="141"/>
        <end position="161"/>
    </location>
</feature>
<reference evidence="2" key="2">
    <citation type="submission" date="2015-06" db="UniProtKB">
        <authorList>
            <consortium name="EnsemblPlants"/>
        </authorList>
    </citation>
    <scope>IDENTIFICATION</scope>
</reference>
<proteinExistence type="predicted"/>
<organism evidence="2 3">
    <name type="scientific">Oryza rufipogon</name>
    <name type="common">Brownbeard rice</name>
    <name type="synonym">Asian wild rice</name>
    <dbReference type="NCBI Taxonomy" id="4529"/>
    <lineage>
        <taxon>Eukaryota</taxon>
        <taxon>Viridiplantae</taxon>
        <taxon>Streptophyta</taxon>
        <taxon>Embryophyta</taxon>
        <taxon>Tracheophyta</taxon>
        <taxon>Spermatophyta</taxon>
        <taxon>Magnoliopsida</taxon>
        <taxon>Liliopsida</taxon>
        <taxon>Poales</taxon>
        <taxon>Poaceae</taxon>
        <taxon>BOP clade</taxon>
        <taxon>Oryzoideae</taxon>
        <taxon>Oryzeae</taxon>
        <taxon>Oryzinae</taxon>
        <taxon>Oryza</taxon>
    </lineage>
</organism>
<reference evidence="3" key="1">
    <citation type="submission" date="2013-06" db="EMBL/GenBank/DDBJ databases">
        <authorList>
            <person name="Zhao Q."/>
        </authorList>
    </citation>
    <scope>NUCLEOTIDE SEQUENCE</scope>
    <source>
        <strain evidence="3">cv. W1943</strain>
    </source>
</reference>
<evidence type="ECO:0000256" key="1">
    <source>
        <dbReference type="SAM" id="MobiDB-lite"/>
    </source>
</evidence>
<name>A0A0E0MVQ3_ORYRU</name>
<feature type="compositionally biased region" description="Polar residues" evidence="1">
    <location>
        <begin position="70"/>
        <end position="85"/>
    </location>
</feature>
<accession>A0A0E0MVQ3</accession>
<sequence>MATFEMLQRRQRTAGRRRRLLLAFGLSKGGGKRFKDHLRMLHVRGIVPKLTRERGIEGMSRRPDLRKKGSISSTAVPRIDSSSRPPSGMPAMLLAQWLGQRWLESTGTAKRRTAAPWTPRTPTSASSYQVEEVVHVPMDKMRRSSPEVSKIGSNTFGQRNEEGVLGDKAQGYLRPTVSKNSLSSATSARQVERRRRGVHQQISTFMGCLPPKVHFRGVPELNTHNCDVL</sequence>
<dbReference type="EnsemblPlants" id="ORUFI01G15410.1">
    <property type="protein sequence ID" value="ORUFI01G15410.1"/>
    <property type="gene ID" value="ORUFI01G15410"/>
</dbReference>
<evidence type="ECO:0000313" key="2">
    <source>
        <dbReference type="EnsemblPlants" id="ORUFI01G15410.1"/>
    </source>
</evidence>
<keyword evidence="3" id="KW-1185">Reference proteome</keyword>
<dbReference type="AlphaFoldDB" id="A0A0E0MVQ3"/>
<dbReference type="Proteomes" id="UP000008022">
    <property type="component" value="Unassembled WGS sequence"/>
</dbReference>
<protein>
    <submittedName>
        <fullName evidence="2">Uncharacterized protein</fullName>
    </submittedName>
</protein>